<feature type="transmembrane region" description="Helical" evidence="1">
    <location>
        <begin position="179"/>
        <end position="199"/>
    </location>
</feature>
<feature type="transmembrane region" description="Helical" evidence="1">
    <location>
        <begin position="148"/>
        <end position="173"/>
    </location>
</feature>
<name>A0A2H5EXY5_9RHOB</name>
<feature type="transmembrane region" description="Helical" evidence="1">
    <location>
        <begin position="108"/>
        <end position="127"/>
    </location>
</feature>
<dbReference type="RefSeq" id="WP_101752206.1">
    <property type="nucleotide sequence ID" value="NZ_CP025430.1"/>
</dbReference>
<dbReference type="EMBL" id="CP025430">
    <property type="protein sequence ID" value="AUH64168.1"/>
    <property type="molecule type" value="Genomic_DNA"/>
</dbReference>
<feature type="transmembrane region" description="Helical" evidence="1">
    <location>
        <begin position="66"/>
        <end position="88"/>
    </location>
</feature>
<evidence type="ECO:0000259" key="2">
    <source>
        <dbReference type="Pfam" id="PF18920"/>
    </source>
</evidence>
<gene>
    <name evidence="3" type="ORF">CX676_08380</name>
</gene>
<dbReference type="InterPro" id="IPR043728">
    <property type="entry name" value="DUF5671"/>
</dbReference>
<keyword evidence="1" id="KW-1133">Transmembrane helix</keyword>
<feature type="domain" description="DUF5671" evidence="2">
    <location>
        <begin position="66"/>
        <end position="198"/>
    </location>
</feature>
<evidence type="ECO:0000256" key="1">
    <source>
        <dbReference type="SAM" id="Phobius"/>
    </source>
</evidence>
<evidence type="ECO:0000313" key="3">
    <source>
        <dbReference type="EMBL" id="AUH64168.1"/>
    </source>
</evidence>
<keyword evidence="4" id="KW-1185">Reference proteome</keyword>
<dbReference type="KEGG" id="pzh:CX676_08380"/>
<dbReference type="Pfam" id="PF18920">
    <property type="entry name" value="DUF5671"/>
    <property type="match status" value="1"/>
</dbReference>
<evidence type="ECO:0000313" key="4">
    <source>
        <dbReference type="Proteomes" id="UP000234530"/>
    </source>
</evidence>
<dbReference type="Proteomes" id="UP000234530">
    <property type="component" value="Chromosome"/>
</dbReference>
<accession>A0A2H5EXY5</accession>
<keyword evidence="1" id="KW-0472">Membrane</keyword>
<proteinExistence type="predicted"/>
<keyword evidence="1" id="KW-0812">Transmembrane</keyword>
<protein>
    <recommendedName>
        <fullName evidence="2">DUF5671 domain-containing protein</fullName>
    </recommendedName>
</protein>
<dbReference type="AlphaFoldDB" id="A0A2H5EXY5"/>
<organism evidence="3 4">
    <name type="scientific">Paracoccus zhejiangensis</name>
    <dbReference type="NCBI Taxonomy" id="1077935"/>
    <lineage>
        <taxon>Bacteria</taxon>
        <taxon>Pseudomonadati</taxon>
        <taxon>Pseudomonadota</taxon>
        <taxon>Alphaproteobacteria</taxon>
        <taxon>Rhodobacterales</taxon>
        <taxon>Paracoccaceae</taxon>
        <taxon>Paracoccus</taxon>
    </lineage>
</organism>
<dbReference type="OrthoDB" id="529444at2"/>
<reference evidence="3 4" key="1">
    <citation type="journal article" date="2013" name="Antonie Van Leeuwenhoek">
        <title>Paracoccus zhejiangensis sp. nov., isolated from activated sludge in wastewater-treatment system.</title>
        <authorList>
            <person name="Wu Z.G."/>
            <person name="Zhang D.F."/>
            <person name="Liu Y.L."/>
            <person name="Wang F."/>
            <person name="Jiang X."/>
            <person name="Li C."/>
            <person name="Li S.P."/>
            <person name="Hong Q."/>
            <person name="Li W.J."/>
        </authorList>
    </citation>
    <scope>NUCLEOTIDE SEQUENCE [LARGE SCALE GENOMIC DNA]</scope>
    <source>
        <strain evidence="3 4">J6</strain>
    </source>
</reference>
<sequence length="204" mass="22145">MKAAEALSEFVHAGLASGADRPAMVQALKGAGWAEAEIEAALAQWADAPGLPPVPRPSAYVSAREALLYGLLFIALGVVSSHIVMLGFGIIEYLLPDPYESYPGDGGWLRWPIATLIAFLPLFLYLNRQANRHGADETRRQRSLVRRWVASVTMLIALLALLCDVVTVVYVFLGGDLSARFLAKALLVAVMGGLVLAYYRDEME</sequence>